<evidence type="ECO:0000256" key="4">
    <source>
        <dbReference type="ARBA" id="ARBA00023163"/>
    </source>
</evidence>
<dbReference type="GO" id="GO:0000976">
    <property type="term" value="F:transcription cis-regulatory region binding"/>
    <property type="evidence" value="ECO:0007669"/>
    <property type="project" value="TreeGrafter"/>
</dbReference>
<sequence>MGMLVSIHLQYESAMSRTRKPAEIRRAEITSAVLELLNTQSPGGLSTAAIAAHVGVSHSALFRHFATKDALWAGVMDEIEARARASWDAAEAQGGPPAAQLRALLRAQAGLIARTPAIPNLIFSPGHLAAETVTRPIHTRIMAEFHTRISSLIARAMRDGALCDDVAPGDATLLLMGLLQGLVLRWTLSKRGFDLEAEAARLIELQLRLMRAPDRGEMP</sequence>
<dbReference type="Proteomes" id="UP000483078">
    <property type="component" value="Unassembled WGS sequence"/>
</dbReference>
<keyword evidence="3 5" id="KW-0238">DNA-binding</keyword>
<proteinExistence type="predicted"/>
<feature type="domain" description="HTH tetR-type" evidence="6">
    <location>
        <begin position="23"/>
        <end position="83"/>
    </location>
</feature>
<dbReference type="Pfam" id="PF00440">
    <property type="entry name" value="TetR_N"/>
    <property type="match status" value="1"/>
</dbReference>
<dbReference type="GO" id="GO:0003700">
    <property type="term" value="F:DNA-binding transcription factor activity"/>
    <property type="evidence" value="ECO:0007669"/>
    <property type="project" value="TreeGrafter"/>
</dbReference>
<evidence type="ECO:0000313" key="7">
    <source>
        <dbReference type="EMBL" id="MTJ04381.1"/>
    </source>
</evidence>
<dbReference type="Gene3D" id="1.10.357.10">
    <property type="entry name" value="Tetracycline Repressor, domain 2"/>
    <property type="match status" value="1"/>
</dbReference>
<evidence type="ECO:0000256" key="5">
    <source>
        <dbReference type="PROSITE-ProRule" id="PRU00335"/>
    </source>
</evidence>
<evidence type="ECO:0000259" key="6">
    <source>
        <dbReference type="PROSITE" id="PS50977"/>
    </source>
</evidence>
<dbReference type="InterPro" id="IPR001647">
    <property type="entry name" value="HTH_TetR"/>
</dbReference>
<evidence type="ECO:0000256" key="1">
    <source>
        <dbReference type="ARBA" id="ARBA00022491"/>
    </source>
</evidence>
<comment type="caution">
    <text evidence="7">The sequence shown here is derived from an EMBL/GenBank/DDBJ whole genome shotgun (WGS) entry which is preliminary data.</text>
</comment>
<dbReference type="EMBL" id="VENJ01000007">
    <property type="protein sequence ID" value="MTJ04381.1"/>
    <property type="molecule type" value="Genomic_DNA"/>
</dbReference>
<dbReference type="InterPro" id="IPR013572">
    <property type="entry name" value="Tscrpt_reg_MAATS_C"/>
</dbReference>
<dbReference type="PANTHER" id="PTHR30055">
    <property type="entry name" value="HTH-TYPE TRANSCRIPTIONAL REGULATOR RUTR"/>
    <property type="match status" value="1"/>
</dbReference>
<accession>A0A7C9M8N3</accession>
<dbReference type="InterPro" id="IPR050109">
    <property type="entry name" value="HTH-type_TetR-like_transc_reg"/>
</dbReference>
<keyword evidence="4" id="KW-0804">Transcription</keyword>
<name>A0A7C9M8N3_9RHOB</name>
<keyword evidence="2" id="KW-0805">Transcription regulation</keyword>
<dbReference type="Pfam" id="PF08361">
    <property type="entry name" value="TetR_C_2"/>
    <property type="match status" value="1"/>
</dbReference>
<dbReference type="SUPFAM" id="SSF48498">
    <property type="entry name" value="Tetracyclin repressor-like, C-terminal domain"/>
    <property type="match status" value="1"/>
</dbReference>
<protein>
    <submittedName>
        <fullName evidence="7">TetR/AcrR family transcriptional regulator</fullName>
    </submittedName>
</protein>
<evidence type="ECO:0000256" key="2">
    <source>
        <dbReference type="ARBA" id="ARBA00023015"/>
    </source>
</evidence>
<dbReference type="InterPro" id="IPR036271">
    <property type="entry name" value="Tet_transcr_reg_TetR-rel_C_sf"/>
</dbReference>
<dbReference type="PROSITE" id="PS50977">
    <property type="entry name" value="HTH_TETR_2"/>
    <property type="match status" value="1"/>
</dbReference>
<feature type="DNA-binding region" description="H-T-H motif" evidence="5">
    <location>
        <begin position="46"/>
        <end position="65"/>
    </location>
</feature>
<keyword evidence="1" id="KW-0678">Repressor</keyword>
<gene>
    <name evidence="7" type="ORF">FH759_06775</name>
</gene>
<dbReference type="SUPFAM" id="SSF46689">
    <property type="entry name" value="Homeodomain-like"/>
    <property type="match status" value="1"/>
</dbReference>
<dbReference type="PANTHER" id="PTHR30055:SF240">
    <property type="entry name" value="HTH-TYPE TRANSCRIPTIONAL REGULATOR ACRR"/>
    <property type="match status" value="1"/>
</dbReference>
<dbReference type="InterPro" id="IPR009057">
    <property type="entry name" value="Homeodomain-like_sf"/>
</dbReference>
<reference evidence="7 8" key="1">
    <citation type="submission" date="2019-06" db="EMBL/GenBank/DDBJ databases">
        <title>Enrichment of Autotrophic Halophilic Microorganisms from Red Sea Brine Pool Using Microbial Electrosynthesis System.</title>
        <authorList>
            <person name="Alqahtani M.F."/>
            <person name="Bajracharya S."/>
            <person name="Katuri K.P."/>
            <person name="Ali M."/>
            <person name="Saikaly P.E."/>
        </authorList>
    </citation>
    <scope>NUCLEOTIDE SEQUENCE [LARGE SCALE GENOMIC DNA]</scope>
    <source>
        <strain evidence="7">MES6</strain>
    </source>
</reference>
<evidence type="ECO:0000313" key="8">
    <source>
        <dbReference type="Proteomes" id="UP000483078"/>
    </source>
</evidence>
<evidence type="ECO:0000256" key="3">
    <source>
        <dbReference type="ARBA" id="ARBA00023125"/>
    </source>
</evidence>
<organism evidence="7 8">
    <name type="scientific">Sediminimonas qiaohouensis</name>
    <dbReference type="NCBI Taxonomy" id="552061"/>
    <lineage>
        <taxon>Bacteria</taxon>
        <taxon>Pseudomonadati</taxon>
        <taxon>Pseudomonadota</taxon>
        <taxon>Alphaproteobacteria</taxon>
        <taxon>Rhodobacterales</taxon>
        <taxon>Roseobacteraceae</taxon>
        <taxon>Sediminimonas</taxon>
    </lineage>
</organism>
<dbReference type="AlphaFoldDB" id="A0A7C9M8N3"/>